<organism evidence="8 9">
    <name type="scientific">Penstemon smallii</name>
    <dbReference type="NCBI Taxonomy" id="265156"/>
    <lineage>
        <taxon>Eukaryota</taxon>
        <taxon>Viridiplantae</taxon>
        <taxon>Streptophyta</taxon>
        <taxon>Embryophyta</taxon>
        <taxon>Tracheophyta</taxon>
        <taxon>Spermatophyta</taxon>
        <taxon>Magnoliopsida</taxon>
        <taxon>eudicotyledons</taxon>
        <taxon>Gunneridae</taxon>
        <taxon>Pentapetalae</taxon>
        <taxon>asterids</taxon>
        <taxon>lamiids</taxon>
        <taxon>Lamiales</taxon>
        <taxon>Plantaginaceae</taxon>
        <taxon>Cheloneae</taxon>
        <taxon>Penstemon</taxon>
    </lineage>
</organism>
<evidence type="ECO:0000256" key="6">
    <source>
        <dbReference type="SAM" id="MobiDB-lite"/>
    </source>
</evidence>
<dbReference type="InterPro" id="IPR058954">
    <property type="entry name" value="AAA_lid_SMAX1"/>
</dbReference>
<dbReference type="Pfam" id="PF23569">
    <property type="entry name" value="NBD_SMAX1"/>
    <property type="match status" value="2"/>
</dbReference>
<dbReference type="Proteomes" id="UP001634393">
    <property type="component" value="Unassembled WGS sequence"/>
</dbReference>
<evidence type="ECO:0000256" key="2">
    <source>
        <dbReference type="ARBA" id="ARBA00022737"/>
    </source>
</evidence>
<sequence length="1110" mass="121815">MRAGLSSIQQTLTPEASTVLNHSIAEAGRLKHGQTTPLHVAATLLASPSGFLRHACIRSHPNSSHPLQCRALELCFRVALDRLPTAQSAPPATEPPISNALMAALKRAQAHQRRGCPEQQQQPLLAVKVELEQLVISILDDPSVSRVMREASFSSPAVKATIEQSLNNSTNNTSTSTSSINNHHPQLSFGGIGQRMMGNNPTQLQTNPPPHLGNRNLYLNPRLQQGVSGNLSQSTIPITPTPSLGNGNLYLNPAQFTTPRPPLGNQSLYLNPRLQQEGAVGIASGERGEEVKKVLEIMAKRKKKNPILVGDSEPEAVVKEFLRKIENKELGNDGILKDVEVVSMDKGFLSDRSRIPAKIKELGGVIDGKIGSGGKVILDLGDLKWLVEQPQVSIGGSEMGRAAVVEMSTLLSRFRGEDSNSSSNDNNNYINHNHNNNNNNNNNNKLWLIGTATCETYLRCQVYHSTMENDWDLQAVPITSRSPLPGKFPRILSNPLESLNPSLKAVPTPLPALTKRVPENLDHPGKKTSTFCPQCSENYDKELARLAAIEKSFSEAKQDSTRPSLPQWLQNAKINSSDQSEGGKDQGPLSKNKIQELEKKWKDTCLHLHPNFHQNTRSDRSGPPALSMPSLYNPNLISRPPFQPKLQTTKPLGEALQLNMSQVTSQTRACANSPPGSPVRTDLVLGRNETVEKDTQENQAKDFLCCISSEPAQNKLLDKFANALDADTYKKLLKGLMEKAWWQAEAATAVASAITRCSIGNGKRRGAGPPRGDVWLLFTGPDRVAKKKMATVLADQINGASPIMICLGTRRDNEESDTNFRGRTVIDRIAEAVRRNPFSVVMLEDIDEADMLVRGSIKRAIERGRLTDSHGREVGLGNAVFVLTGDWSTTSPEAMREGHFVDEKKLDSIASGNWQLGLIVREKNNKRRPNWLVDRDRSLKQRREMGSSLSLDLNLAGAAIEDSSSELTIDQEDEIGLGLVNQQFSITSVPHDLANNVDDSIVFKPVDSAFVKREIKKTISVKFSMVVDDNIPIEVGNDVLEKILGGLWHDRTSLEQWVENVLAPSFEELKPRLPTGDRTGSVVRLVVESDSGDRGKNTGDADWLPSSILV</sequence>
<dbReference type="InterPro" id="IPR003959">
    <property type="entry name" value="ATPase_AAA_core"/>
</dbReference>
<evidence type="ECO:0000256" key="4">
    <source>
        <dbReference type="ARBA" id="ARBA00023163"/>
    </source>
</evidence>
<comment type="similarity">
    <text evidence="1">Belongs to the ClpA/ClpB family.</text>
</comment>
<dbReference type="InterPro" id="IPR051650">
    <property type="entry name" value="SL_signaling_regulator"/>
</dbReference>
<dbReference type="FunFam" id="1.10.1780.10:FF:000005">
    <property type="entry name" value="protein SUPPRESSOR OF MAX2 1"/>
    <property type="match status" value="1"/>
</dbReference>
<gene>
    <name evidence="8" type="ORF">ACJIZ3_005423</name>
</gene>
<reference evidence="8 9" key="1">
    <citation type="submission" date="2024-12" db="EMBL/GenBank/DDBJ databases">
        <title>The unique morphological basis and parallel evolutionary history of personate flowers in Penstemon.</title>
        <authorList>
            <person name="Depatie T.H."/>
            <person name="Wessinger C.A."/>
        </authorList>
    </citation>
    <scope>NUCLEOTIDE SEQUENCE [LARGE SCALE GENOMIC DNA]</scope>
    <source>
        <strain evidence="8">WTNN_2</strain>
        <tissue evidence="8">Leaf</tissue>
    </source>
</reference>
<evidence type="ECO:0000313" key="8">
    <source>
        <dbReference type="EMBL" id="KAL3819518.1"/>
    </source>
</evidence>
<dbReference type="InterPro" id="IPR027417">
    <property type="entry name" value="P-loop_NTPase"/>
</dbReference>
<feature type="region of interest" description="Disordered" evidence="6">
    <location>
        <begin position="415"/>
        <end position="441"/>
    </location>
</feature>
<dbReference type="AlphaFoldDB" id="A0ABD3S4U7"/>
<dbReference type="Gene3D" id="3.40.50.300">
    <property type="entry name" value="P-loop containing nucleotide triphosphate hydrolases"/>
    <property type="match status" value="1"/>
</dbReference>
<accession>A0ABD3S4U7</accession>
<evidence type="ECO:0000256" key="1">
    <source>
        <dbReference type="ARBA" id="ARBA00008675"/>
    </source>
</evidence>
<dbReference type="Pfam" id="PF26587">
    <property type="entry name" value="AAA_lid_SMAX1"/>
    <property type="match status" value="1"/>
</dbReference>
<name>A0ABD3S4U7_9LAMI</name>
<evidence type="ECO:0000259" key="7">
    <source>
        <dbReference type="PROSITE" id="PS51903"/>
    </source>
</evidence>
<dbReference type="PANTHER" id="PTHR43572:SF13">
    <property type="entry name" value="PROTEIN SUPPRESSOR OF MAX2 1"/>
    <property type="match status" value="1"/>
</dbReference>
<dbReference type="EMBL" id="JBJXBP010000007">
    <property type="protein sequence ID" value="KAL3819518.1"/>
    <property type="molecule type" value="Genomic_DNA"/>
</dbReference>
<dbReference type="Pfam" id="PF07724">
    <property type="entry name" value="AAA_2"/>
    <property type="match status" value="1"/>
</dbReference>
<keyword evidence="3" id="KW-0805">Transcription regulation</keyword>
<comment type="caution">
    <text evidence="8">The sequence shown here is derived from an EMBL/GenBank/DDBJ whole genome shotgun (WGS) entry which is preliminary data.</text>
</comment>
<feature type="compositionally biased region" description="Low complexity" evidence="6">
    <location>
        <begin position="419"/>
        <end position="441"/>
    </location>
</feature>
<dbReference type="SUPFAM" id="SSF52540">
    <property type="entry name" value="P-loop containing nucleoside triphosphate hydrolases"/>
    <property type="match status" value="1"/>
</dbReference>
<dbReference type="InterPro" id="IPR058680">
    <property type="entry name" value="NBD_SMAX1-like"/>
</dbReference>
<dbReference type="PROSITE" id="PS51903">
    <property type="entry name" value="CLP_R"/>
    <property type="match status" value="1"/>
</dbReference>
<dbReference type="InterPro" id="IPR036628">
    <property type="entry name" value="Clp_N_dom_sf"/>
</dbReference>
<dbReference type="PANTHER" id="PTHR43572">
    <property type="entry name" value="CHAPERONE PROTEIN CLPD, CHLOROPLASTIC"/>
    <property type="match status" value="1"/>
</dbReference>
<evidence type="ECO:0000313" key="9">
    <source>
        <dbReference type="Proteomes" id="UP001634393"/>
    </source>
</evidence>
<dbReference type="SUPFAM" id="SSF81923">
    <property type="entry name" value="Double Clp-N motif"/>
    <property type="match status" value="1"/>
</dbReference>
<keyword evidence="2 5" id="KW-0677">Repeat</keyword>
<feature type="domain" description="Clp R" evidence="7">
    <location>
        <begin position="8"/>
        <end position="168"/>
    </location>
</feature>
<keyword evidence="9" id="KW-1185">Reference proteome</keyword>
<evidence type="ECO:0000256" key="3">
    <source>
        <dbReference type="ARBA" id="ARBA00023015"/>
    </source>
</evidence>
<protein>
    <recommendedName>
        <fullName evidence="7">Clp R domain-containing protein</fullName>
    </recommendedName>
</protein>
<feature type="region of interest" description="Disordered" evidence="6">
    <location>
        <begin position="612"/>
        <end position="645"/>
    </location>
</feature>
<proteinExistence type="inferred from homology"/>
<dbReference type="Gene3D" id="1.10.1780.10">
    <property type="entry name" value="Clp, N-terminal domain"/>
    <property type="match status" value="1"/>
</dbReference>
<dbReference type="Pfam" id="PF02861">
    <property type="entry name" value="Clp_N"/>
    <property type="match status" value="1"/>
</dbReference>
<evidence type="ECO:0000256" key="5">
    <source>
        <dbReference type="PROSITE-ProRule" id="PRU01251"/>
    </source>
</evidence>
<dbReference type="InterPro" id="IPR004176">
    <property type="entry name" value="Clp_R_N"/>
</dbReference>
<keyword evidence="4" id="KW-0804">Transcription</keyword>